<gene>
    <name evidence="3" type="ORF">CTI12_AA473740</name>
</gene>
<evidence type="ECO:0000256" key="1">
    <source>
        <dbReference type="ARBA" id="ARBA00022723"/>
    </source>
</evidence>
<keyword evidence="2" id="KW-0862">Zinc</keyword>
<keyword evidence="1" id="KW-0479">Metal-binding</keyword>
<evidence type="ECO:0000256" key="2">
    <source>
        <dbReference type="ARBA" id="ARBA00022833"/>
    </source>
</evidence>
<dbReference type="STRING" id="35608.A0A2U1LNA0"/>
<dbReference type="OrthoDB" id="983479at2759"/>
<dbReference type="PANTHER" id="PTHR45686">
    <property type="entry name" value="ADP-RIBOSYLATION FACTOR GTPASE ACTIVATING PROTEIN 3, ISOFORM H-RELATED"/>
    <property type="match status" value="1"/>
</dbReference>
<dbReference type="PANTHER" id="PTHR45686:SF4">
    <property type="entry name" value="ADP-RIBOSYLATION FACTOR GTPASE ACTIVATING PROTEIN 3, ISOFORM H"/>
    <property type="match status" value="1"/>
</dbReference>
<organism evidence="3 4">
    <name type="scientific">Artemisia annua</name>
    <name type="common">Sweet wormwood</name>
    <dbReference type="NCBI Taxonomy" id="35608"/>
    <lineage>
        <taxon>Eukaryota</taxon>
        <taxon>Viridiplantae</taxon>
        <taxon>Streptophyta</taxon>
        <taxon>Embryophyta</taxon>
        <taxon>Tracheophyta</taxon>
        <taxon>Spermatophyta</taxon>
        <taxon>Magnoliopsida</taxon>
        <taxon>eudicotyledons</taxon>
        <taxon>Gunneridae</taxon>
        <taxon>Pentapetalae</taxon>
        <taxon>asterids</taxon>
        <taxon>campanulids</taxon>
        <taxon>Asterales</taxon>
        <taxon>Asteraceae</taxon>
        <taxon>Asteroideae</taxon>
        <taxon>Anthemideae</taxon>
        <taxon>Artemisiinae</taxon>
        <taxon>Artemisia</taxon>
    </lineage>
</organism>
<keyword evidence="4" id="KW-1185">Reference proteome</keyword>
<dbReference type="GO" id="GO:0046872">
    <property type="term" value="F:metal ion binding"/>
    <property type="evidence" value="ECO:0007669"/>
    <property type="project" value="UniProtKB-KW"/>
</dbReference>
<sequence length="345" mass="37367">MGSFGREFELPKGNFEYGSSSRVVPLEDLHLPYMGGKDVNMAEADHGNHFGQDMGKGFGNPPDQQGYQPNLAQELALARALNMGMEQNLGNLQAENEDIKVKYESMLTSYNNTVSDLTKSQQLGVDLSNTLARVYKEKSDLAEDLGWVSKKGPLGPSPRAPSGMVNGVSSVIGRWFSMGCSFKSSRKTFVRHVIKLGIVASVFISVSLGFVELIKMRYACLVAIFSKCFADFCSQVNVVRCYGMGQIYGVIGSAAISSADLFGHDDSNLDLSASDLINRLSFQAQQDMSSLKNIAGETGKKLSSIASTLMNDFQDRILSISGESPQSTAIFSGYLVASSIPLCYS</sequence>
<name>A0A2U1LNA0_ARTAN</name>
<dbReference type="Proteomes" id="UP000245207">
    <property type="component" value="Unassembled WGS sequence"/>
</dbReference>
<dbReference type="GO" id="GO:0048205">
    <property type="term" value="P:COPI coating of Golgi vesicle"/>
    <property type="evidence" value="ECO:0007669"/>
    <property type="project" value="TreeGrafter"/>
</dbReference>
<proteinExistence type="predicted"/>
<dbReference type="GO" id="GO:0000139">
    <property type="term" value="C:Golgi membrane"/>
    <property type="evidence" value="ECO:0007669"/>
    <property type="project" value="GOC"/>
</dbReference>
<protein>
    <submittedName>
        <fullName evidence="3">Arf GTPase activating protein</fullName>
    </submittedName>
</protein>
<evidence type="ECO:0000313" key="3">
    <source>
        <dbReference type="EMBL" id="PWA50477.1"/>
    </source>
</evidence>
<evidence type="ECO:0000313" key="4">
    <source>
        <dbReference type="Proteomes" id="UP000245207"/>
    </source>
</evidence>
<dbReference type="EMBL" id="PKPP01008517">
    <property type="protein sequence ID" value="PWA50477.1"/>
    <property type="molecule type" value="Genomic_DNA"/>
</dbReference>
<comment type="caution">
    <text evidence="3">The sequence shown here is derived from an EMBL/GenBank/DDBJ whole genome shotgun (WGS) entry which is preliminary data.</text>
</comment>
<accession>A0A2U1LNA0</accession>
<reference evidence="3 4" key="1">
    <citation type="journal article" date="2018" name="Mol. Plant">
        <title>The genome of Artemisia annua provides insight into the evolution of Asteraceae family and artemisinin biosynthesis.</title>
        <authorList>
            <person name="Shen Q."/>
            <person name="Zhang L."/>
            <person name="Liao Z."/>
            <person name="Wang S."/>
            <person name="Yan T."/>
            <person name="Shi P."/>
            <person name="Liu M."/>
            <person name="Fu X."/>
            <person name="Pan Q."/>
            <person name="Wang Y."/>
            <person name="Lv Z."/>
            <person name="Lu X."/>
            <person name="Zhang F."/>
            <person name="Jiang W."/>
            <person name="Ma Y."/>
            <person name="Chen M."/>
            <person name="Hao X."/>
            <person name="Li L."/>
            <person name="Tang Y."/>
            <person name="Lv G."/>
            <person name="Zhou Y."/>
            <person name="Sun X."/>
            <person name="Brodelius P.E."/>
            <person name="Rose J.K.C."/>
            <person name="Tang K."/>
        </authorList>
    </citation>
    <scope>NUCLEOTIDE SEQUENCE [LARGE SCALE GENOMIC DNA]</scope>
    <source>
        <strain evidence="4">cv. Huhao1</strain>
        <tissue evidence="3">Leaf</tissue>
    </source>
</reference>
<dbReference type="AlphaFoldDB" id="A0A2U1LNA0"/>